<feature type="binding site" evidence="2">
    <location>
        <begin position="540"/>
        <end position="541"/>
    </location>
    <ligand>
        <name>FAD</name>
        <dbReference type="ChEBI" id="CHEBI:57692"/>
    </ligand>
</feature>
<evidence type="ECO:0000256" key="2">
    <source>
        <dbReference type="PIRSR" id="PIRSR000137-2"/>
    </source>
</evidence>
<dbReference type="InterPro" id="IPR036188">
    <property type="entry name" value="FAD/NAD-bd_sf"/>
</dbReference>
<dbReference type="Proteomes" id="UP000829685">
    <property type="component" value="Unassembled WGS sequence"/>
</dbReference>
<feature type="domain" description="Glucose-methanol-choline oxidoreductase C-terminal" evidence="4">
    <location>
        <begin position="432"/>
        <end position="593"/>
    </location>
</feature>
<organism evidence="5 6">
    <name type="scientific">Neoarthrinium moseri</name>
    <dbReference type="NCBI Taxonomy" id="1658444"/>
    <lineage>
        <taxon>Eukaryota</taxon>
        <taxon>Fungi</taxon>
        <taxon>Dikarya</taxon>
        <taxon>Ascomycota</taxon>
        <taxon>Pezizomycotina</taxon>
        <taxon>Sordariomycetes</taxon>
        <taxon>Xylariomycetidae</taxon>
        <taxon>Amphisphaeriales</taxon>
        <taxon>Apiosporaceae</taxon>
        <taxon>Neoarthrinium</taxon>
    </lineage>
</organism>
<evidence type="ECO:0000256" key="1">
    <source>
        <dbReference type="ARBA" id="ARBA00010790"/>
    </source>
</evidence>
<dbReference type="PANTHER" id="PTHR11552">
    <property type="entry name" value="GLUCOSE-METHANOL-CHOLINE GMC OXIDOREDUCTASE"/>
    <property type="match status" value="1"/>
</dbReference>
<gene>
    <name evidence="5" type="ORF">JX265_003859</name>
</gene>
<dbReference type="GO" id="GO:0050660">
    <property type="term" value="F:flavin adenine dinucleotide binding"/>
    <property type="evidence" value="ECO:0007669"/>
    <property type="project" value="InterPro"/>
</dbReference>
<dbReference type="InterPro" id="IPR000172">
    <property type="entry name" value="GMC_OxRdtase_N"/>
</dbReference>
<dbReference type="PANTHER" id="PTHR11552:SF78">
    <property type="entry name" value="GLUCOSE-METHANOL-CHOLINE OXIDOREDUCTASE N-TERMINAL DOMAIN-CONTAINING PROTEIN"/>
    <property type="match status" value="1"/>
</dbReference>
<name>A0A9P9WR86_9PEZI</name>
<dbReference type="Pfam" id="PF05199">
    <property type="entry name" value="GMC_oxred_C"/>
    <property type="match status" value="1"/>
</dbReference>
<keyword evidence="2" id="KW-0274">FAD</keyword>
<evidence type="ECO:0008006" key="7">
    <source>
        <dbReference type="Google" id="ProtNLM"/>
    </source>
</evidence>
<protein>
    <recommendedName>
        <fullName evidence="7">Alcohol oxidase</fullName>
    </recommendedName>
</protein>
<dbReference type="SUPFAM" id="SSF54373">
    <property type="entry name" value="FAD-linked reductases, C-terminal domain"/>
    <property type="match status" value="1"/>
</dbReference>
<comment type="caution">
    <text evidence="5">The sequence shown here is derived from an EMBL/GenBank/DDBJ whole genome shotgun (WGS) entry which is preliminary data.</text>
</comment>
<dbReference type="AlphaFoldDB" id="A0A9P9WR86"/>
<dbReference type="GO" id="GO:0016614">
    <property type="term" value="F:oxidoreductase activity, acting on CH-OH group of donors"/>
    <property type="evidence" value="ECO:0007669"/>
    <property type="project" value="InterPro"/>
</dbReference>
<evidence type="ECO:0000259" key="4">
    <source>
        <dbReference type="Pfam" id="PF05199"/>
    </source>
</evidence>
<accession>A0A9P9WR86</accession>
<dbReference type="Gene3D" id="3.30.560.10">
    <property type="entry name" value="Glucose Oxidase, domain 3"/>
    <property type="match status" value="1"/>
</dbReference>
<feature type="binding site" evidence="2">
    <location>
        <position position="235"/>
    </location>
    <ligand>
        <name>FAD</name>
        <dbReference type="ChEBI" id="CHEBI:57692"/>
    </ligand>
</feature>
<dbReference type="SUPFAM" id="SSF51905">
    <property type="entry name" value="FAD/NAD(P)-binding domain"/>
    <property type="match status" value="1"/>
</dbReference>
<dbReference type="InterPro" id="IPR012132">
    <property type="entry name" value="GMC_OxRdtase"/>
</dbReference>
<dbReference type="Gene3D" id="3.50.50.60">
    <property type="entry name" value="FAD/NAD(P)-binding domain"/>
    <property type="match status" value="1"/>
</dbReference>
<reference evidence="5" key="1">
    <citation type="submission" date="2021-03" db="EMBL/GenBank/DDBJ databases">
        <title>Revisited historic fungal species revealed as producer of novel bioactive compounds through whole genome sequencing and comparative genomics.</title>
        <authorList>
            <person name="Vignolle G.A."/>
            <person name="Hochenegger N."/>
            <person name="Mach R.L."/>
            <person name="Mach-Aigner A.R."/>
            <person name="Javad Rahimi M."/>
            <person name="Salim K.A."/>
            <person name="Chan C.M."/>
            <person name="Lim L.B.L."/>
            <person name="Cai F."/>
            <person name="Druzhinina I.S."/>
            <person name="U'Ren J.M."/>
            <person name="Derntl C."/>
        </authorList>
    </citation>
    <scope>NUCLEOTIDE SEQUENCE</scope>
    <source>
        <strain evidence="5">TUCIM 5799</strain>
    </source>
</reference>
<dbReference type="PROSITE" id="PS51257">
    <property type="entry name" value="PROKAR_LIPOPROTEIN"/>
    <property type="match status" value="1"/>
</dbReference>
<comment type="similarity">
    <text evidence="1">Belongs to the GMC oxidoreductase family.</text>
</comment>
<dbReference type="PIRSF" id="PIRSF000137">
    <property type="entry name" value="Alcohol_oxidase"/>
    <property type="match status" value="1"/>
</dbReference>
<evidence type="ECO:0000259" key="3">
    <source>
        <dbReference type="Pfam" id="PF00732"/>
    </source>
</evidence>
<sequence>MPLYKQLADDLAEVDVIVAGGGTAGCAVAGRLAEADPDISILLIEGGTDNHDEPTVIHPALFMAHLLPEAKTSIFYKAIKSQHLADREAIVPAGGILGGGSSTNFMMYTRAQRSDYDSWNTPGWSTNELLPFLNKLETYHGPGDAEIHGHEGPVSISSGTWRAKRVEDDWMQAAQKVGFPEIRDLQTLDANNGFQRWLRYVSPEGKRSDSAHAYIHPLLQDGRHPNLHVLVEAKVIKVLFDKNKKACGIEYTPNPDYQPIIGLSKHLKKQVKARRLVVLSAGGCGSPLILQRSGVGDPEVLKQAGVDLVENLPGVGHDYQDHTLILWPYKTAARADETLDELFSGRLSVPEAIASKNPILGWNSCDIAGKLRPSEDDVAKLGHDFKESWNADFKDHPDRPLMLMALVQGYSADPAGVEPGQYISVAPFSTYPYSRGYIHITGPEWNDPLDFDVGYFSDPGDVDIKQHIWAYKKGREIMRRTSLYRGEVPVGHPRFPAGSRAGLVEDGGVPKDHPITDLEYSTEDDAAIADFLRENINTTWHSLGTAKMAPREQKGVVDGNLSVYGVQGLKVADLSIVPKNIGANTNNTAFVIGEKAANIIINELNLGSKK</sequence>
<dbReference type="Pfam" id="PF00732">
    <property type="entry name" value="GMC_oxred_N"/>
    <property type="match status" value="1"/>
</dbReference>
<keyword evidence="6" id="KW-1185">Reference proteome</keyword>
<dbReference type="InterPro" id="IPR007867">
    <property type="entry name" value="GMC_OxRtase_C"/>
</dbReference>
<keyword evidence="2" id="KW-0285">Flavoprotein</keyword>
<feature type="domain" description="Glucose-methanol-choline oxidoreductase N-terminal" evidence="3">
    <location>
        <begin position="15"/>
        <end position="323"/>
    </location>
</feature>
<evidence type="ECO:0000313" key="5">
    <source>
        <dbReference type="EMBL" id="KAI1876333.1"/>
    </source>
</evidence>
<evidence type="ECO:0000313" key="6">
    <source>
        <dbReference type="Proteomes" id="UP000829685"/>
    </source>
</evidence>
<dbReference type="EMBL" id="JAFIMR010000007">
    <property type="protein sequence ID" value="KAI1876333.1"/>
    <property type="molecule type" value="Genomic_DNA"/>
</dbReference>
<comment type="cofactor">
    <cofactor evidence="2">
        <name>FAD</name>
        <dbReference type="ChEBI" id="CHEBI:57692"/>
    </cofactor>
</comment>
<proteinExistence type="inferred from homology"/>